<gene>
    <name evidence="11" type="ORF">GEV26_07245</name>
</gene>
<dbReference type="AlphaFoldDB" id="A0A5Q2MLC7"/>
<dbReference type="SUPFAM" id="SSF53187">
    <property type="entry name" value="Zn-dependent exopeptidases"/>
    <property type="match status" value="1"/>
</dbReference>
<sequence length="416" mass="44581">MTIAPAADLCDFIDRSPTPFHVCRTVASELAAAGYEELREADEWPQQPGRYLVVRGGSLVAWSTEAESSPQDAFRVVGGHTDSPNLRVKQHHDLDQEGLGVVALHPYGGAWLNSWLDRDLGVAGRLVLRDGSERLVHVDEPVIRVPQLAIHLSADRKIDLDPQRHLNGIWSTSPGTFLDLVADRAAVSREDILGFELMTHDTAPSRLTVNGELVSAPRLDNQTTCFTGTRALLAATPVPGVRPVLALFDHEEVGSTSERGAQSDLLITVLERIVLTAGGTREDFHRAIAASVCASGDMAHATHPSHAERHEPLHHVEIGGGPVLKVHPNLRYATDAVGTAHFARACEQAGVPLQRYEHRADLPCGSTIGPLSAARTGMLTVDVGAPQLAMHSAREVMGAADVDPYAAALAAFLSPA</sequence>
<name>A0A5Q2MLC7_9ACTN</name>
<dbReference type="NCBIfam" id="NF002759">
    <property type="entry name" value="PRK02813.1"/>
    <property type="match status" value="1"/>
</dbReference>
<reference evidence="11 12" key="1">
    <citation type="submission" date="2019-11" db="EMBL/GenBank/DDBJ databases">
        <authorList>
            <person name="Li J."/>
        </authorList>
    </citation>
    <scope>NUCLEOTIDE SEQUENCE [LARGE SCALE GENOMIC DNA]</scope>
    <source>
        <strain evidence="11 12">MF47</strain>
    </source>
</reference>
<dbReference type="PRINTS" id="PR00932">
    <property type="entry name" value="AMINO1PTASE"/>
</dbReference>
<dbReference type="Pfam" id="PF02127">
    <property type="entry name" value="Peptidase_M18"/>
    <property type="match status" value="1"/>
</dbReference>
<dbReference type="Gene3D" id="2.30.250.10">
    <property type="entry name" value="Aminopeptidase i, Domain 2"/>
    <property type="match status" value="1"/>
</dbReference>
<evidence type="ECO:0000256" key="7">
    <source>
        <dbReference type="ARBA" id="ARBA00022833"/>
    </source>
</evidence>
<evidence type="ECO:0000313" key="12">
    <source>
        <dbReference type="Proteomes" id="UP000392064"/>
    </source>
</evidence>
<dbReference type="Proteomes" id="UP000392064">
    <property type="component" value="Chromosome"/>
</dbReference>
<accession>A0A5Q2MLC7</accession>
<evidence type="ECO:0000256" key="3">
    <source>
        <dbReference type="ARBA" id="ARBA00022438"/>
    </source>
</evidence>
<dbReference type="RefSeq" id="WP_153652444.1">
    <property type="nucleotide sequence ID" value="NZ_CP045737.1"/>
</dbReference>
<dbReference type="GO" id="GO:0006508">
    <property type="term" value="P:proteolysis"/>
    <property type="evidence" value="ECO:0007669"/>
    <property type="project" value="UniProtKB-KW"/>
</dbReference>
<dbReference type="KEGG" id="aef:GEV26_07245"/>
<keyword evidence="5 9" id="KW-0479">Metal-binding</keyword>
<dbReference type="GO" id="GO:0005737">
    <property type="term" value="C:cytoplasm"/>
    <property type="evidence" value="ECO:0007669"/>
    <property type="project" value="UniProtKB-ARBA"/>
</dbReference>
<dbReference type="InterPro" id="IPR023358">
    <property type="entry name" value="Peptidase_M18_dom2"/>
</dbReference>
<dbReference type="GO" id="GO:0008237">
    <property type="term" value="F:metallopeptidase activity"/>
    <property type="evidence" value="ECO:0007669"/>
    <property type="project" value="UniProtKB-KW"/>
</dbReference>
<dbReference type="SUPFAM" id="SSF101821">
    <property type="entry name" value="Aminopeptidase/glucanase lid domain"/>
    <property type="match status" value="1"/>
</dbReference>
<keyword evidence="7 9" id="KW-0862">Zinc</keyword>
<evidence type="ECO:0000256" key="6">
    <source>
        <dbReference type="ARBA" id="ARBA00022801"/>
    </source>
</evidence>
<dbReference type="EC" id="3.4.11.-" evidence="10"/>
<keyword evidence="6 9" id="KW-0378">Hydrolase</keyword>
<proteinExistence type="inferred from homology"/>
<dbReference type="PANTHER" id="PTHR28570:SF3">
    <property type="entry name" value="ASPARTYL AMINOPEPTIDASE"/>
    <property type="match status" value="1"/>
</dbReference>
<dbReference type="Gene3D" id="3.40.630.10">
    <property type="entry name" value="Zn peptidases"/>
    <property type="match status" value="1"/>
</dbReference>
<comment type="similarity">
    <text evidence="2 9">Belongs to the peptidase M18 family.</text>
</comment>
<evidence type="ECO:0000313" key="11">
    <source>
        <dbReference type="EMBL" id="QGG41175.1"/>
    </source>
</evidence>
<dbReference type="GO" id="GO:0008270">
    <property type="term" value="F:zinc ion binding"/>
    <property type="evidence" value="ECO:0007669"/>
    <property type="project" value="InterPro"/>
</dbReference>
<protein>
    <recommendedName>
        <fullName evidence="10">M18 family aminopeptidase</fullName>
        <ecNumber evidence="10">3.4.11.-</ecNumber>
    </recommendedName>
</protein>
<evidence type="ECO:0000256" key="9">
    <source>
        <dbReference type="RuleBase" id="RU004386"/>
    </source>
</evidence>
<keyword evidence="12" id="KW-1185">Reference proteome</keyword>
<dbReference type="CDD" id="cd05658">
    <property type="entry name" value="M18_DAP"/>
    <property type="match status" value="1"/>
</dbReference>
<organism evidence="11 12">
    <name type="scientific">Aeromicrobium yanjiei</name>
    <dbReference type="NCBI Taxonomy" id="2662028"/>
    <lineage>
        <taxon>Bacteria</taxon>
        <taxon>Bacillati</taxon>
        <taxon>Actinomycetota</taxon>
        <taxon>Actinomycetes</taxon>
        <taxon>Propionibacteriales</taxon>
        <taxon>Nocardioidaceae</taxon>
        <taxon>Aeromicrobium</taxon>
    </lineage>
</organism>
<evidence type="ECO:0000256" key="5">
    <source>
        <dbReference type="ARBA" id="ARBA00022723"/>
    </source>
</evidence>
<dbReference type="EMBL" id="CP045737">
    <property type="protein sequence ID" value="QGG41175.1"/>
    <property type="molecule type" value="Genomic_DNA"/>
</dbReference>
<dbReference type="InterPro" id="IPR001948">
    <property type="entry name" value="Peptidase_M18"/>
</dbReference>
<keyword evidence="8 9" id="KW-0482">Metalloprotease</keyword>
<evidence type="ECO:0000256" key="8">
    <source>
        <dbReference type="ARBA" id="ARBA00023049"/>
    </source>
</evidence>
<evidence type="ECO:0000256" key="2">
    <source>
        <dbReference type="ARBA" id="ARBA00008290"/>
    </source>
</evidence>
<evidence type="ECO:0000256" key="10">
    <source>
        <dbReference type="RuleBase" id="RU004387"/>
    </source>
</evidence>
<comment type="cofactor">
    <cofactor evidence="1 10">
        <name>Zn(2+)</name>
        <dbReference type="ChEBI" id="CHEBI:29105"/>
    </cofactor>
</comment>
<evidence type="ECO:0000256" key="4">
    <source>
        <dbReference type="ARBA" id="ARBA00022670"/>
    </source>
</evidence>
<keyword evidence="4 9" id="KW-0645">Protease</keyword>
<dbReference type="GO" id="GO:0004177">
    <property type="term" value="F:aminopeptidase activity"/>
    <property type="evidence" value="ECO:0007669"/>
    <property type="project" value="UniProtKB-KW"/>
</dbReference>
<dbReference type="PANTHER" id="PTHR28570">
    <property type="entry name" value="ASPARTYL AMINOPEPTIDASE"/>
    <property type="match status" value="1"/>
</dbReference>
<evidence type="ECO:0000256" key="1">
    <source>
        <dbReference type="ARBA" id="ARBA00001947"/>
    </source>
</evidence>
<keyword evidence="3 9" id="KW-0031">Aminopeptidase</keyword>